<evidence type="ECO:0000256" key="1">
    <source>
        <dbReference type="ARBA" id="ARBA00009091"/>
    </source>
</evidence>
<dbReference type="InterPro" id="IPR024930">
    <property type="entry name" value="Skp_dom_sf"/>
</dbReference>
<dbReference type="PANTHER" id="PTHR35089">
    <property type="entry name" value="CHAPERONE PROTEIN SKP"/>
    <property type="match status" value="1"/>
</dbReference>
<dbReference type="PANTHER" id="PTHR35089:SF1">
    <property type="entry name" value="CHAPERONE PROTEIN SKP"/>
    <property type="match status" value="1"/>
</dbReference>
<dbReference type="Gene3D" id="3.40.50.10610">
    <property type="entry name" value="ABC-type transport auxiliary lipoprotein component"/>
    <property type="match status" value="1"/>
</dbReference>
<evidence type="ECO:0000256" key="3">
    <source>
        <dbReference type="SAM" id="Coils"/>
    </source>
</evidence>
<name>A0A7V3VTV0_UNCW3</name>
<dbReference type="SUPFAM" id="SSF111384">
    <property type="entry name" value="OmpH-like"/>
    <property type="match status" value="1"/>
</dbReference>
<dbReference type="AlphaFoldDB" id="A0A7V3VTV0"/>
<dbReference type="Pfam" id="PF03938">
    <property type="entry name" value="OmpH"/>
    <property type="match status" value="1"/>
</dbReference>
<evidence type="ECO:0000313" key="5">
    <source>
        <dbReference type="EMBL" id="HGE77968.1"/>
    </source>
</evidence>
<dbReference type="InterPro" id="IPR005632">
    <property type="entry name" value="Chaperone_Skp"/>
</dbReference>
<dbReference type="EMBL" id="DTOZ01000075">
    <property type="protein sequence ID" value="HGE77968.1"/>
    <property type="molecule type" value="Genomic_DNA"/>
</dbReference>
<comment type="similarity">
    <text evidence="1">Belongs to the Skp family.</text>
</comment>
<feature type="coiled-coil region" evidence="3">
    <location>
        <begin position="50"/>
        <end position="77"/>
    </location>
</feature>
<dbReference type="GO" id="GO:0005829">
    <property type="term" value="C:cytosol"/>
    <property type="evidence" value="ECO:0007669"/>
    <property type="project" value="TreeGrafter"/>
</dbReference>
<evidence type="ECO:0000256" key="2">
    <source>
        <dbReference type="ARBA" id="ARBA00022729"/>
    </source>
</evidence>
<reference evidence="5" key="1">
    <citation type="journal article" date="2020" name="mSystems">
        <title>Genome- and Community-Level Interaction Insights into Carbon Utilization and Element Cycling Functions of Hydrothermarchaeota in Hydrothermal Sediment.</title>
        <authorList>
            <person name="Zhou Z."/>
            <person name="Liu Y."/>
            <person name="Xu W."/>
            <person name="Pan J."/>
            <person name="Luo Z.H."/>
            <person name="Li M."/>
        </authorList>
    </citation>
    <scope>NUCLEOTIDE SEQUENCE [LARGE SCALE GENOMIC DNA]</scope>
    <source>
        <strain evidence="5">SpSt-961</strain>
    </source>
</reference>
<sequence>MIRRRLIFFIIFSPFISLAKEQKIGFVESSKIFAQYQATSSATQEFNDYVNACRDSAAKLQQNIQNLKNEFEAQKLMLSEDARLKKLEEIEKYNQIYNQYLQDVFGPGGKIEQKNDELMAPLMKKINDAIAKVAQQEGFSMILDLSEGIFYASPELNITELVINELNREYGVAATTPGAVKKYIGIFPLKEENSEAMAEKLGLTCQNELYNVLNSYAQTFNIVSKGQIIGELNKRQWNYNMTDENQIIQIAKATLCNYIVKGSVSKIGNKIDYTLRLIDVSSMQEIKNVSNTVTDDIKFSESLRNDLINLIEALKQKE</sequence>
<feature type="chain" id="PRO_5030584616" evidence="4">
    <location>
        <begin position="20"/>
        <end position="318"/>
    </location>
</feature>
<comment type="caution">
    <text evidence="5">The sequence shown here is derived from an EMBL/GenBank/DDBJ whole genome shotgun (WGS) entry which is preliminary data.</text>
</comment>
<dbReference type="SMART" id="SM00935">
    <property type="entry name" value="OmpH"/>
    <property type="match status" value="1"/>
</dbReference>
<keyword evidence="2 4" id="KW-0732">Signal</keyword>
<dbReference type="GO" id="GO:0051082">
    <property type="term" value="F:unfolded protein binding"/>
    <property type="evidence" value="ECO:0007669"/>
    <property type="project" value="InterPro"/>
</dbReference>
<dbReference type="Gene3D" id="3.30.910.20">
    <property type="entry name" value="Skp domain"/>
    <property type="match status" value="1"/>
</dbReference>
<keyword evidence="3" id="KW-0175">Coiled coil</keyword>
<dbReference type="GO" id="GO:0050821">
    <property type="term" value="P:protein stabilization"/>
    <property type="evidence" value="ECO:0007669"/>
    <property type="project" value="TreeGrafter"/>
</dbReference>
<proteinExistence type="inferred from homology"/>
<accession>A0A7V3VTV0</accession>
<gene>
    <name evidence="5" type="ORF">ENX68_03065</name>
</gene>
<feature type="signal peptide" evidence="4">
    <location>
        <begin position="1"/>
        <end position="19"/>
    </location>
</feature>
<protein>
    <submittedName>
        <fullName evidence="5">OmpH family outer membrane protein</fullName>
    </submittedName>
</protein>
<organism evidence="5">
    <name type="scientific">candidate division WOR-3 bacterium</name>
    <dbReference type="NCBI Taxonomy" id="2052148"/>
    <lineage>
        <taxon>Bacteria</taxon>
        <taxon>Bacteria division WOR-3</taxon>
    </lineage>
</organism>
<evidence type="ECO:0000256" key="4">
    <source>
        <dbReference type="SAM" id="SignalP"/>
    </source>
</evidence>